<dbReference type="InterPro" id="IPR005119">
    <property type="entry name" value="LysR_subst-bd"/>
</dbReference>
<keyword evidence="4" id="KW-0804">Transcription</keyword>
<keyword evidence="2" id="KW-0805">Transcription regulation</keyword>
<dbReference type="PRINTS" id="PR00039">
    <property type="entry name" value="HTHLYSR"/>
</dbReference>
<reference evidence="6" key="2">
    <citation type="submission" date="2020-09" db="EMBL/GenBank/DDBJ databases">
        <authorList>
            <person name="Sun Q."/>
            <person name="Sedlacek I."/>
        </authorList>
    </citation>
    <scope>NUCLEOTIDE SEQUENCE</scope>
    <source>
        <strain evidence="6">CCM 7684</strain>
    </source>
</reference>
<evidence type="ECO:0000256" key="3">
    <source>
        <dbReference type="ARBA" id="ARBA00023125"/>
    </source>
</evidence>
<keyword evidence="7" id="KW-1185">Reference proteome</keyword>
<dbReference type="GO" id="GO:0043565">
    <property type="term" value="F:sequence-specific DNA binding"/>
    <property type="evidence" value="ECO:0007669"/>
    <property type="project" value="TreeGrafter"/>
</dbReference>
<dbReference type="GO" id="GO:0003700">
    <property type="term" value="F:DNA-binding transcription factor activity"/>
    <property type="evidence" value="ECO:0007669"/>
    <property type="project" value="InterPro"/>
</dbReference>
<organism evidence="6 7">
    <name type="scientific">Agaricicola taiwanensis</name>
    <dbReference type="NCBI Taxonomy" id="591372"/>
    <lineage>
        <taxon>Bacteria</taxon>
        <taxon>Pseudomonadati</taxon>
        <taxon>Pseudomonadota</taxon>
        <taxon>Alphaproteobacteria</taxon>
        <taxon>Rhodobacterales</taxon>
        <taxon>Paracoccaceae</taxon>
        <taxon>Agaricicola</taxon>
    </lineage>
</organism>
<dbReference type="RefSeq" id="WP_188408235.1">
    <property type="nucleotide sequence ID" value="NZ_BMCP01000001.1"/>
</dbReference>
<dbReference type="EMBL" id="BMCP01000001">
    <property type="protein sequence ID" value="GGE31826.1"/>
    <property type="molecule type" value="Genomic_DNA"/>
</dbReference>
<dbReference type="Pfam" id="PF03466">
    <property type="entry name" value="LysR_substrate"/>
    <property type="match status" value="1"/>
</dbReference>
<comment type="caution">
    <text evidence="6">The sequence shown here is derived from an EMBL/GenBank/DDBJ whole genome shotgun (WGS) entry which is preliminary data.</text>
</comment>
<dbReference type="InterPro" id="IPR036388">
    <property type="entry name" value="WH-like_DNA-bd_sf"/>
</dbReference>
<accession>A0A8J2YCV4</accession>
<dbReference type="Gene3D" id="3.40.190.290">
    <property type="match status" value="1"/>
</dbReference>
<dbReference type="Gene3D" id="1.10.10.10">
    <property type="entry name" value="Winged helix-like DNA-binding domain superfamily/Winged helix DNA-binding domain"/>
    <property type="match status" value="1"/>
</dbReference>
<evidence type="ECO:0000256" key="2">
    <source>
        <dbReference type="ARBA" id="ARBA00023015"/>
    </source>
</evidence>
<sequence>MNYRQLEVFQAIMHTGSVTAAARMLNLTQPAVTKILRHTEDQLRFQLFSRVKGRLVPTQDAQALFPDVERVFDEMREVRQSIEDIRSARSGRLSIVSIPTLGEAILPQAISTFMAERPDVTLDFDVRPRRAVVQSIATQRADLGFAFLALEHAAVASTELCRGGVTCIMRRDHPLVRLDVITPANLVGHRLVFYSKDQGLRTLIDAVVADARVELEPSLEVGWISTAWSLVNKGIGVALVDNFSQLDAIYPDIIMKPFLPHIPLRAELLTTKNIPLSRLARDFLKTVSQCIRAPAV</sequence>
<evidence type="ECO:0000256" key="4">
    <source>
        <dbReference type="ARBA" id="ARBA00023163"/>
    </source>
</evidence>
<dbReference type="InterPro" id="IPR036390">
    <property type="entry name" value="WH_DNA-bd_sf"/>
</dbReference>
<feature type="domain" description="HTH lysR-type" evidence="5">
    <location>
        <begin position="1"/>
        <end position="58"/>
    </location>
</feature>
<dbReference type="PANTHER" id="PTHR30427">
    <property type="entry name" value="TRANSCRIPTIONAL ACTIVATOR PROTEIN LYSR"/>
    <property type="match status" value="1"/>
</dbReference>
<evidence type="ECO:0000259" key="5">
    <source>
        <dbReference type="PROSITE" id="PS50931"/>
    </source>
</evidence>
<protein>
    <submittedName>
        <fullName evidence="6">LysR family transcriptional regulator</fullName>
    </submittedName>
</protein>
<proteinExistence type="inferred from homology"/>
<dbReference type="GO" id="GO:0010628">
    <property type="term" value="P:positive regulation of gene expression"/>
    <property type="evidence" value="ECO:0007669"/>
    <property type="project" value="TreeGrafter"/>
</dbReference>
<evidence type="ECO:0000313" key="7">
    <source>
        <dbReference type="Proteomes" id="UP000602745"/>
    </source>
</evidence>
<evidence type="ECO:0000313" key="6">
    <source>
        <dbReference type="EMBL" id="GGE31826.1"/>
    </source>
</evidence>
<keyword evidence="3" id="KW-0238">DNA-binding</keyword>
<gene>
    <name evidence="6" type="ORF">GCM10007276_06280</name>
</gene>
<dbReference type="GO" id="GO:0009089">
    <property type="term" value="P:lysine biosynthetic process via diaminopimelate"/>
    <property type="evidence" value="ECO:0007669"/>
    <property type="project" value="TreeGrafter"/>
</dbReference>
<dbReference type="AlphaFoldDB" id="A0A8J2YCV4"/>
<dbReference type="PANTHER" id="PTHR30427:SF1">
    <property type="entry name" value="TRANSCRIPTIONAL ACTIVATOR PROTEIN LYSR"/>
    <property type="match status" value="1"/>
</dbReference>
<dbReference type="SUPFAM" id="SSF53850">
    <property type="entry name" value="Periplasmic binding protein-like II"/>
    <property type="match status" value="1"/>
</dbReference>
<dbReference type="InterPro" id="IPR000847">
    <property type="entry name" value="LysR_HTH_N"/>
</dbReference>
<dbReference type="SUPFAM" id="SSF46785">
    <property type="entry name" value="Winged helix' DNA-binding domain"/>
    <property type="match status" value="1"/>
</dbReference>
<comment type="similarity">
    <text evidence="1">Belongs to the LysR transcriptional regulatory family.</text>
</comment>
<reference evidence="6" key="1">
    <citation type="journal article" date="2014" name="Int. J. Syst. Evol. Microbiol.">
        <title>Complete genome sequence of Corynebacterium casei LMG S-19264T (=DSM 44701T), isolated from a smear-ripened cheese.</title>
        <authorList>
            <consortium name="US DOE Joint Genome Institute (JGI-PGF)"/>
            <person name="Walter F."/>
            <person name="Albersmeier A."/>
            <person name="Kalinowski J."/>
            <person name="Ruckert C."/>
        </authorList>
    </citation>
    <scope>NUCLEOTIDE SEQUENCE</scope>
    <source>
        <strain evidence="6">CCM 7684</strain>
    </source>
</reference>
<name>A0A8J2YCV4_9RHOB</name>
<dbReference type="PROSITE" id="PS50931">
    <property type="entry name" value="HTH_LYSR"/>
    <property type="match status" value="1"/>
</dbReference>
<evidence type="ECO:0000256" key="1">
    <source>
        <dbReference type="ARBA" id="ARBA00009437"/>
    </source>
</evidence>
<dbReference type="Pfam" id="PF00126">
    <property type="entry name" value="HTH_1"/>
    <property type="match status" value="1"/>
</dbReference>
<dbReference type="Proteomes" id="UP000602745">
    <property type="component" value="Unassembled WGS sequence"/>
</dbReference>